<sequence length="261" mass="28129">MNQVVEALAIGLVGALIAAGTVLAWHRFRPQDADEGDRGEEAAEYMSMMIALLYAMLLGLALVNVWEMRADAEGNTSKEAGALHQIAVLSDGLPAEQRRRVEALTEEYAAHVVRDEWPLMNRRQELGPTGWEILGRLRAASAAAPDSTPAQQVTALEVLTQLSDLDEARRGREANAEDALSPVLWAGLVVGAVLSVCILFFFGIGRSPSQLVMAMGMVALTVFLGYLIHQLSMPFGDVAGVGTDPFTRYFAIPDNARAPSP</sequence>
<comment type="caution">
    <text evidence="2">The sequence shown here is derived from an EMBL/GenBank/DDBJ whole genome shotgun (WGS) entry which is preliminary data.</text>
</comment>
<feature type="transmembrane region" description="Helical" evidence="1">
    <location>
        <begin position="179"/>
        <end position="204"/>
    </location>
</feature>
<feature type="transmembrane region" description="Helical" evidence="1">
    <location>
        <begin position="45"/>
        <end position="66"/>
    </location>
</feature>
<dbReference type="OrthoDB" id="3427059at2"/>
<organism evidence="2 3">
    <name type="scientific">Streptomyces thermolilacinus SPC6</name>
    <dbReference type="NCBI Taxonomy" id="1306406"/>
    <lineage>
        <taxon>Bacteria</taxon>
        <taxon>Bacillati</taxon>
        <taxon>Actinomycetota</taxon>
        <taxon>Actinomycetes</taxon>
        <taxon>Kitasatosporales</taxon>
        <taxon>Streptomycetaceae</taxon>
        <taxon>Streptomyces</taxon>
    </lineage>
</organism>
<gene>
    <name evidence="2" type="ORF">J116_015300</name>
</gene>
<dbReference type="Proteomes" id="UP000095329">
    <property type="component" value="Unassembled WGS sequence"/>
</dbReference>
<evidence type="ECO:0008006" key="4">
    <source>
        <dbReference type="Google" id="ProtNLM"/>
    </source>
</evidence>
<evidence type="ECO:0000313" key="2">
    <source>
        <dbReference type="EMBL" id="OEJ95648.1"/>
    </source>
</evidence>
<feature type="transmembrane region" description="Helical" evidence="1">
    <location>
        <begin position="210"/>
        <end position="228"/>
    </location>
</feature>
<feature type="transmembrane region" description="Helical" evidence="1">
    <location>
        <begin position="7"/>
        <end position="25"/>
    </location>
</feature>
<dbReference type="RefSeq" id="WP_023587940.1">
    <property type="nucleotide sequence ID" value="NZ_ASHX02000001.1"/>
</dbReference>
<keyword evidence="1" id="KW-0472">Membrane</keyword>
<keyword evidence="3" id="KW-1185">Reference proteome</keyword>
<protein>
    <recommendedName>
        <fullName evidence="4">DUF4239 domain-containing protein</fullName>
    </recommendedName>
</protein>
<dbReference type="EMBL" id="ASHX02000001">
    <property type="protein sequence ID" value="OEJ95648.1"/>
    <property type="molecule type" value="Genomic_DNA"/>
</dbReference>
<reference evidence="2 3" key="1">
    <citation type="journal article" date="2013" name="Genome Announc.">
        <title>Genome Sequence of Streptomyces violaceusniger Strain SPC6, a Halotolerant Streptomycete That Exhibits Rapid Growth and Development.</title>
        <authorList>
            <person name="Chen X."/>
            <person name="Zhang B."/>
            <person name="Zhang W."/>
            <person name="Wu X."/>
            <person name="Zhang M."/>
            <person name="Chen T."/>
            <person name="Liu G."/>
            <person name="Dyson P."/>
        </authorList>
    </citation>
    <scope>NUCLEOTIDE SEQUENCE [LARGE SCALE GENOMIC DNA]</scope>
    <source>
        <strain evidence="2 3">SPC6</strain>
    </source>
</reference>
<proteinExistence type="predicted"/>
<evidence type="ECO:0000313" key="3">
    <source>
        <dbReference type="Proteomes" id="UP000095329"/>
    </source>
</evidence>
<dbReference type="InterPro" id="IPR025333">
    <property type="entry name" value="DUF4239"/>
</dbReference>
<keyword evidence="1" id="KW-0812">Transmembrane</keyword>
<keyword evidence="1" id="KW-1133">Transmembrane helix</keyword>
<name>A0A1D3DTK6_9ACTN</name>
<accession>A0A1D3DTK6</accession>
<dbReference type="AlphaFoldDB" id="A0A1D3DTK6"/>
<dbReference type="Pfam" id="PF14023">
    <property type="entry name" value="Bestrophin-like"/>
    <property type="match status" value="1"/>
</dbReference>
<dbReference type="STRING" id="1306406.J116_015300"/>
<evidence type="ECO:0000256" key="1">
    <source>
        <dbReference type="SAM" id="Phobius"/>
    </source>
</evidence>